<dbReference type="InterPro" id="IPR003777">
    <property type="entry name" value="XdhC_CoxI"/>
</dbReference>
<dbReference type="RefSeq" id="WP_111544976.1">
    <property type="nucleotide sequence ID" value="NZ_MZXV01000032.1"/>
</dbReference>
<evidence type="ECO:0000259" key="4">
    <source>
        <dbReference type="Pfam" id="PF13478"/>
    </source>
</evidence>
<protein>
    <submittedName>
        <fullName evidence="5">Xanthine dehydrogenase accessory protein XdhC</fullName>
    </submittedName>
</protein>
<evidence type="ECO:0000256" key="2">
    <source>
        <dbReference type="SAM" id="Phobius"/>
    </source>
</evidence>
<dbReference type="InterPro" id="IPR052698">
    <property type="entry name" value="MoCofactor_Util/Proc"/>
</dbReference>
<name>A0A2W7C5J2_9HYPH</name>
<dbReference type="OrthoDB" id="61481at2"/>
<reference evidence="6" key="1">
    <citation type="submission" date="2017-03" db="EMBL/GenBank/DDBJ databases">
        <authorList>
            <person name="Safronova V.I."/>
            <person name="Sazanova A.L."/>
            <person name="Chirak E.R."/>
        </authorList>
    </citation>
    <scope>NUCLEOTIDE SEQUENCE [LARGE SCALE GENOMIC DNA]</scope>
    <source>
        <strain evidence="6">Ach-343</strain>
    </source>
</reference>
<accession>A0A2W7C5J2</accession>
<evidence type="ECO:0000313" key="5">
    <source>
        <dbReference type="EMBL" id="PZV37631.1"/>
    </source>
</evidence>
<dbReference type="InterPro" id="IPR027051">
    <property type="entry name" value="XdhC_Rossmann_dom"/>
</dbReference>
<proteinExistence type="predicted"/>
<dbReference type="PANTHER" id="PTHR30388">
    <property type="entry name" value="ALDEHYDE OXIDOREDUCTASE MOLYBDENUM COFACTOR ASSEMBLY PROTEIN"/>
    <property type="match status" value="1"/>
</dbReference>
<gene>
    <name evidence="5" type="ORF">B5V02_15215</name>
</gene>
<evidence type="ECO:0000256" key="1">
    <source>
        <dbReference type="SAM" id="MobiDB-lite"/>
    </source>
</evidence>
<evidence type="ECO:0000259" key="3">
    <source>
        <dbReference type="Pfam" id="PF02625"/>
    </source>
</evidence>
<feature type="transmembrane region" description="Helical" evidence="2">
    <location>
        <begin position="306"/>
        <end position="325"/>
    </location>
</feature>
<feature type="domain" description="XdhC Rossmann" evidence="4">
    <location>
        <begin position="173"/>
        <end position="315"/>
    </location>
</feature>
<dbReference type="Gene3D" id="3.40.50.720">
    <property type="entry name" value="NAD(P)-binding Rossmann-like Domain"/>
    <property type="match status" value="1"/>
</dbReference>
<dbReference type="Pfam" id="PF02625">
    <property type="entry name" value="XdhC_CoxI"/>
    <property type="match status" value="1"/>
</dbReference>
<comment type="caution">
    <text evidence="5">The sequence shown here is derived from an EMBL/GenBank/DDBJ whole genome shotgun (WGS) entry which is preliminary data.</text>
</comment>
<dbReference type="AlphaFoldDB" id="A0A2W7C5J2"/>
<organism evidence="5 6">
    <name type="scientific">Mesorhizobium kowhaii</name>
    <dbReference type="NCBI Taxonomy" id="1300272"/>
    <lineage>
        <taxon>Bacteria</taxon>
        <taxon>Pseudomonadati</taxon>
        <taxon>Pseudomonadota</taxon>
        <taxon>Alphaproteobacteria</taxon>
        <taxon>Hyphomicrobiales</taxon>
        <taxon>Phyllobacteriaceae</taxon>
        <taxon>Mesorhizobium</taxon>
    </lineage>
</organism>
<keyword evidence="2" id="KW-0472">Membrane</keyword>
<dbReference type="EMBL" id="MZXV01000032">
    <property type="protein sequence ID" value="PZV37631.1"/>
    <property type="molecule type" value="Genomic_DNA"/>
</dbReference>
<sequence length="339" mass="35530">MNSKAQSLKAFLGNAGRVALVEVAGTKGSTPREKGAFMLVSQASIFGTIGGGQLEYMAIDKARQMLGSSPSHLWGRSVSRRREAALAKRGGGAAFPELPPRTTPSSDLPHKGEGKETRIEVDELCATLDVPLGPEIGQCCGGRVEVLIRLVDSALAAELVAAAETEEAELPYIYIFGGGHVGQALASSVALLPVHAVVIETRAEALEGMPETVETRLTPIPEVMVRDAPAGSAFAILTHDHALDFLIVAEALKRDDTAYVGMIGSKTKKATFKNWFLKSADGSEAEFARLVSPIGGDAVRDKRPPVIAALAAAEIMTALVGYAAASTANQASRRKAMAG</sequence>
<keyword evidence="6" id="KW-1185">Reference proteome</keyword>
<dbReference type="PANTHER" id="PTHR30388:SF6">
    <property type="entry name" value="XANTHINE DEHYDROGENASE SUBUNIT A-RELATED"/>
    <property type="match status" value="1"/>
</dbReference>
<feature type="region of interest" description="Disordered" evidence="1">
    <location>
        <begin position="89"/>
        <end position="116"/>
    </location>
</feature>
<dbReference type="Proteomes" id="UP000248616">
    <property type="component" value="Unassembled WGS sequence"/>
</dbReference>
<keyword evidence="2" id="KW-1133">Transmembrane helix</keyword>
<evidence type="ECO:0000313" key="6">
    <source>
        <dbReference type="Proteomes" id="UP000248616"/>
    </source>
</evidence>
<dbReference type="Pfam" id="PF13478">
    <property type="entry name" value="XdhC_C"/>
    <property type="match status" value="1"/>
</dbReference>
<dbReference type="NCBIfam" id="TIGR02964">
    <property type="entry name" value="xanthine_xdhC"/>
    <property type="match status" value="1"/>
</dbReference>
<feature type="domain" description="XdhC- CoxI" evidence="3">
    <location>
        <begin position="16"/>
        <end position="68"/>
    </location>
</feature>
<dbReference type="InterPro" id="IPR014308">
    <property type="entry name" value="Xanthine_DH_XdhC"/>
</dbReference>
<keyword evidence="2" id="KW-0812">Transmembrane</keyword>